<dbReference type="EMBL" id="JAUKUD010000001">
    <property type="protein sequence ID" value="KAK0753673.1"/>
    <property type="molecule type" value="Genomic_DNA"/>
</dbReference>
<proteinExistence type="predicted"/>
<dbReference type="Proteomes" id="UP001172155">
    <property type="component" value="Unassembled WGS sequence"/>
</dbReference>
<name>A0AA40KC16_9PEZI</name>
<sequence>MSHAPTTAEEYSSMERYLNDPTLEPLVHPLPTATNADALDWAAARVFFLPPLTASLVSRQFPLQGVDETIGFPPISNPVHWAWVQQDAVQAMQLMYPAPSAWPMNPVWLGLNQAQLPAGGPSEWLLDPTPVNQAPFPQIHQVETSINASGPICDKCNKTFSNAFSLKCYRGSACRVNNTSNTNTARKFRYDFCAAGTRGFKRPDHVDCHDPGHDIGLQLPAGS</sequence>
<reference evidence="1" key="1">
    <citation type="submission" date="2023-06" db="EMBL/GenBank/DDBJ databases">
        <title>Genome-scale phylogeny and comparative genomics of the fungal order Sordariales.</title>
        <authorList>
            <consortium name="Lawrence Berkeley National Laboratory"/>
            <person name="Hensen N."/>
            <person name="Bonometti L."/>
            <person name="Westerberg I."/>
            <person name="Brannstrom I.O."/>
            <person name="Guillou S."/>
            <person name="Cros-Aarteil S."/>
            <person name="Calhoun S."/>
            <person name="Haridas S."/>
            <person name="Kuo A."/>
            <person name="Mondo S."/>
            <person name="Pangilinan J."/>
            <person name="Riley R."/>
            <person name="LaButti K."/>
            <person name="Andreopoulos B."/>
            <person name="Lipzen A."/>
            <person name="Chen C."/>
            <person name="Yanf M."/>
            <person name="Daum C."/>
            <person name="Ng V."/>
            <person name="Clum A."/>
            <person name="Steindorff A."/>
            <person name="Ohm R."/>
            <person name="Martin F."/>
            <person name="Silar P."/>
            <person name="Natvig D."/>
            <person name="Lalanne C."/>
            <person name="Gautier V."/>
            <person name="Ament-velasquez S.L."/>
            <person name="Kruys A."/>
            <person name="Hutchinson M.I."/>
            <person name="Powell A.J."/>
            <person name="Barry K."/>
            <person name="Miller A.N."/>
            <person name="Grigoriev I.V."/>
            <person name="Debuchy R."/>
            <person name="Gladieux P."/>
            <person name="Thoren M.H."/>
            <person name="Johannesson H."/>
        </authorList>
    </citation>
    <scope>NUCLEOTIDE SEQUENCE</scope>
    <source>
        <strain evidence="1">SMH3187-1</strain>
    </source>
</reference>
<comment type="caution">
    <text evidence="1">The sequence shown here is derived from an EMBL/GenBank/DDBJ whole genome shotgun (WGS) entry which is preliminary data.</text>
</comment>
<dbReference type="AlphaFoldDB" id="A0AA40KC16"/>
<evidence type="ECO:0000313" key="1">
    <source>
        <dbReference type="EMBL" id="KAK0753673.1"/>
    </source>
</evidence>
<evidence type="ECO:0000313" key="2">
    <source>
        <dbReference type="Proteomes" id="UP001172155"/>
    </source>
</evidence>
<protein>
    <submittedName>
        <fullName evidence="1">Uncharacterized protein</fullName>
    </submittedName>
</protein>
<organism evidence="1 2">
    <name type="scientific">Schizothecium vesticola</name>
    <dbReference type="NCBI Taxonomy" id="314040"/>
    <lineage>
        <taxon>Eukaryota</taxon>
        <taxon>Fungi</taxon>
        <taxon>Dikarya</taxon>
        <taxon>Ascomycota</taxon>
        <taxon>Pezizomycotina</taxon>
        <taxon>Sordariomycetes</taxon>
        <taxon>Sordariomycetidae</taxon>
        <taxon>Sordariales</taxon>
        <taxon>Schizotheciaceae</taxon>
        <taxon>Schizothecium</taxon>
    </lineage>
</organism>
<gene>
    <name evidence="1" type="ORF">B0T18DRAFT_20844</name>
</gene>
<accession>A0AA40KC16</accession>
<keyword evidence="2" id="KW-1185">Reference proteome</keyword>